<protein>
    <submittedName>
        <fullName evidence="2">Uncharacterized protein</fullName>
    </submittedName>
</protein>
<feature type="chain" id="PRO_5042977699" evidence="1">
    <location>
        <begin position="19"/>
        <end position="192"/>
    </location>
</feature>
<sequence length="192" mass="20864">MLLTILALFLSSISIVGAGRAWVTTKKDYGNATFSGDLADVSIAYVPGGGYTDGDMYGVDDFTETVTQGTTTTYTTTFAVFTLTSVSTATETLRCPEHNSNSTPHWVIDLFSDKYCPGNTYPTISLLKYGTMCVKTPDGTEGARIRDCMMDGCSTTLFKDENCNVGPTRIENAMDCLRLDSEFEIKSLVVAR</sequence>
<accession>A0AAN7A273</accession>
<evidence type="ECO:0000313" key="3">
    <source>
        <dbReference type="Proteomes" id="UP001302321"/>
    </source>
</evidence>
<proteinExistence type="predicted"/>
<evidence type="ECO:0000256" key="1">
    <source>
        <dbReference type="SAM" id="SignalP"/>
    </source>
</evidence>
<name>A0AAN7A273_9PEZI</name>
<keyword evidence="3" id="KW-1185">Reference proteome</keyword>
<organism evidence="2 3">
    <name type="scientific">Triangularia setosa</name>
    <dbReference type="NCBI Taxonomy" id="2587417"/>
    <lineage>
        <taxon>Eukaryota</taxon>
        <taxon>Fungi</taxon>
        <taxon>Dikarya</taxon>
        <taxon>Ascomycota</taxon>
        <taxon>Pezizomycotina</taxon>
        <taxon>Sordariomycetes</taxon>
        <taxon>Sordariomycetidae</taxon>
        <taxon>Sordariales</taxon>
        <taxon>Podosporaceae</taxon>
        <taxon>Triangularia</taxon>
    </lineage>
</organism>
<dbReference type="EMBL" id="MU866589">
    <property type="protein sequence ID" value="KAK4171308.1"/>
    <property type="molecule type" value="Genomic_DNA"/>
</dbReference>
<feature type="signal peptide" evidence="1">
    <location>
        <begin position="1"/>
        <end position="18"/>
    </location>
</feature>
<gene>
    <name evidence="2" type="ORF">QBC36DRAFT_295485</name>
</gene>
<dbReference type="AlphaFoldDB" id="A0AAN7A273"/>
<dbReference type="Proteomes" id="UP001302321">
    <property type="component" value="Unassembled WGS sequence"/>
</dbReference>
<reference evidence="2" key="1">
    <citation type="journal article" date="2023" name="Mol. Phylogenet. Evol.">
        <title>Genome-scale phylogeny and comparative genomics of the fungal order Sordariales.</title>
        <authorList>
            <person name="Hensen N."/>
            <person name="Bonometti L."/>
            <person name="Westerberg I."/>
            <person name="Brannstrom I.O."/>
            <person name="Guillou S."/>
            <person name="Cros-Aarteil S."/>
            <person name="Calhoun S."/>
            <person name="Haridas S."/>
            <person name="Kuo A."/>
            <person name="Mondo S."/>
            <person name="Pangilinan J."/>
            <person name="Riley R."/>
            <person name="LaButti K."/>
            <person name="Andreopoulos B."/>
            <person name="Lipzen A."/>
            <person name="Chen C."/>
            <person name="Yan M."/>
            <person name="Daum C."/>
            <person name="Ng V."/>
            <person name="Clum A."/>
            <person name="Steindorff A."/>
            <person name="Ohm R.A."/>
            <person name="Martin F."/>
            <person name="Silar P."/>
            <person name="Natvig D.O."/>
            <person name="Lalanne C."/>
            <person name="Gautier V."/>
            <person name="Ament-Velasquez S.L."/>
            <person name="Kruys A."/>
            <person name="Hutchinson M.I."/>
            <person name="Powell A.J."/>
            <person name="Barry K."/>
            <person name="Miller A.N."/>
            <person name="Grigoriev I.V."/>
            <person name="Debuchy R."/>
            <person name="Gladieux P."/>
            <person name="Hiltunen Thoren M."/>
            <person name="Johannesson H."/>
        </authorList>
    </citation>
    <scope>NUCLEOTIDE SEQUENCE</scope>
    <source>
        <strain evidence="2">CBS 892.96</strain>
    </source>
</reference>
<comment type="caution">
    <text evidence="2">The sequence shown here is derived from an EMBL/GenBank/DDBJ whole genome shotgun (WGS) entry which is preliminary data.</text>
</comment>
<reference evidence="2" key="2">
    <citation type="submission" date="2023-05" db="EMBL/GenBank/DDBJ databases">
        <authorList>
            <consortium name="Lawrence Berkeley National Laboratory"/>
            <person name="Steindorff A."/>
            <person name="Hensen N."/>
            <person name="Bonometti L."/>
            <person name="Westerberg I."/>
            <person name="Brannstrom I.O."/>
            <person name="Guillou S."/>
            <person name="Cros-Aarteil S."/>
            <person name="Calhoun S."/>
            <person name="Haridas S."/>
            <person name="Kuo A."/>
            <person name="Mondo S."/>
            <person name="Pangilinan J."/>
            <person name="Riley R."/>
            <person name="Labutti K."/>
            <person name="Andreopoulos B."/>
            <person name="Lipzen A."/>
            <person name="Chen C."/>
            <person name="Yanf M."/>
            <person name="Daum C."/>
            <person name="Ng V."/>
            <person name="Clum A."/>
            <person name="Ohm R."/>
            <person name="Martin F."/>
            <person name="Silar P."/>
            <person name="Natvig D."/>
            <person name="Lalanne C."/>
            <person name="Gautier V."/>
            <person name="Ament-Velasquez S.L."/>
            <person name="Kruys A."/>
            <person name="Hutchinson M.I."/>
            <person name="Powell A.J."/>
            <person name="Barry K."/>
            <person name="Miller A.N."/>
            <person name="Grigoriev I.V."/>
            <person name="Debuchy R."/>
            <person name="Gladieux P."/>
            <person name="Thoren M.H."/>
            <person name="Johannesson H."/>
        </authorList>
    </citation>
    <scope>NUCLEOTIDE SEQUENCE</scope>
    <source>
        <strain evidence="2">CBS 892.96</strain>
    </source>
</reference>
<keyword evidence="1" id="KW-0732">Signal</keyword>
<evidence type="ECO:0000313" key="2">
    <source>
        <dbReference type="EMBL" id="KAK4171308.1"/>
    </source>
</evidence>